<dbReference type="RefSeq" id="XP_029120027.1">
    <property type="nucleotide sequence ID" value="XM_029264194.1"/>
</dbReference>
<evidence type="ECO:0000256" key="2">
    <source>
        <dbReference type="ARBA" id="ARBA00005420"/>
    </source>
</evidence>
<dbReference type="Pfam" id="PF03982">
    <property type="entry name" value="DAGAT"/>
    <property type="match status" value="1"/>
</dbReference>
<dbReference type="OrthoDB" id="264532at2759"/>
<name>A0A8N4I8I6_ELAGV</name>
<keyword evidence="6 11" id="KW-0256">Endoplasmic reticulum</keyword>
<keyword evidence="7 11" id="KW-1133">Transmembrane helix</keyword>
<comment type="subcellular location">
    <subcellularLocation>
        <location evidence="1 11">Endoplasmic reticulum membrane</location>
        <topology evidence="1 11">Multi-pass membrane protein</topology>
    </subcellularLocation>
</comment>
<dbReference type="PANTHER" id="PTHR12317:SF63">
    <property type="entry name" value="DIACYLGLYCEROL O-ACYLTRANSFERASE 2"/>
    <property type="match status" value="1"/>
</dbReference>
<evidence type="ECO:0000256" key="9">
    <source>
        <dbReference type="ARBA" id="ARBA00023136"/>
    </source>
</evidence>
<dbReference type="InterPro" id="IPR007130">
    <property type="entry name" value="DAGAT"/>
</dbReference>
<accession>A0A8N4I8I6</accession>
<keyword evidence="3" id="KW-0444">Lipid biosynthesis</keyword>
<evidence type="ECO:0000256" key="1">
    <source>
        <dbReference type="ARBA" id="ARBA00004477"/>
    </source>
</evidence>
<evidence type="ECO:0000256" key="5">
    <source>
        <dbReference type="ARBA" id="ARBA00022692"/>
    </source>
</evidence>
<dbReference type="PANTHER" id="PTHR12317">
    <property type="entry name" value="DIACYLGLYCEROL O-ACYLTRANSFERASE"/>
    <property type="match status" value="1"/>
</dbReference>
<evidence type="ECO:0000256" key="7">
    <source>
        <dbReference type="ARBA" id="ARBA00022989"/>
    </source>
</evidence>
<proteinExistence type="inferred from homology"/>
<dbReference type="SUPFAM" id="SSF69593">
    <property type="entry name" value="Glycerol-3-phosphate (1)-acyltransferase"/>
    <property type="match status" value="1"/>
</dbReference>
<feature type="transmembrane region" description="Helical" evidence="11">
    <location>
        <begin position="79"/>
        <end position="103"/>
    </location>
</feature>
<keyword evidence="10" id="KW-0012">Acyltransferase</keyword>
<evidence type="ECO:0000256" key="10">
    <source>
        <dbReference type="ARBA" id="ARBA00023315"/>
    </source>
</evidence>
<evidence type="ECO:0000313" key="13">
    <source>
        <dbReference type="RefSeq" id="XP_029120027.1"/>
    </source>
</evidence>
<gene>
    <name evidence="13" type="primary">LOC105043901</name>
</gene>
<dbReference type="CDD" id="cd07987">
    <property type="entry name" value="LPLAT_MGAT-like"/>
    <property type="match status" value="1"/>
</dbReference>
<sequence>MVNSRRGIWWCPHAVRLSLPAPNRPPLFLIFVVFFVVYSFRLISLCFTRRPMEEPERNPKEMGTEMTVIRSTNHSTVHALTAMIIWLGSIHLNILLFLLFVIFCRTTVAFFKLGQAYARYVGKYAPGYFPVTVHMEDARAFDQNKAYVLAAEPHSVFPIGCLSLLSFTGLMPLSKTKALASTAMFHTPILRQISTWMGLVPATKKNFIRYLETGYSCIIIPGGVQEILYMNHNYEVAYLKRRYGFVQVAIETGSPLVPVFCFGQSNVYKWWKPQGKFYVHVARAIRFAPLIFWGVLGSPVPYRKPIHIIVGRPIEIKQNLNPSREEVAEVHARFISAMEKLFVRLQHRGTVKNAVLCLYQNFLSQS</sequence>
<evidence type="ECO:0000256" key="8">
    <source>
        <dbReference type="ARBA" id="ARBA00023098"/>
    </source>
</evidence>
<evidence type="ECO:0000256" key="11">
    <source>
        <dbReference type="RuleBase" id="RU367023"/>
    </source>
</evidence>
<protein>
    <recommendedName>
        <fullName evidence="11">Acyltransferase</fullName>
        <ecNumber evidence="11">2.3.1.-</ecNumber>
    </recommendedName>
</protein>
<dbReference type="Proteomes" id="UP000504607">
    <property type="component" value="Chromosome 4"/>
</dbReference>
<comment type="similarity">
    <text evidence="2 11">Belongs to the diacylglycerol acyltransferase family.</text>
</comment>
<keyword evidence="5 11" id="KW-0812">Transmembrane</keyword>
<dbReference type="EC" id="2.3.1.-" evidence="11"/>
<evidence type="ECO:0000256" key="3">
    <source>
        <dbReference type="ARBA" id="ARBA00022516"/>
    </source>
</evidence>
<keyword evidence="8" id="KW-0443">Lipid metabolism</keyword>
<evidence type="ECO:0000256" key="4">
    <source>
        <dbReference type="ARBA" id="ARBA00022679"/>
    </source>
</evidence>
<dbReference type="GO" id="GO:0004144">
    <property type="term" value="F:diacylglycerol O-acyltransferase activity"/>
    <property type="evidence" value="ECO:0007669"/>
    <property type="project" value="TreeGrafter"/>
</dbReference>
<keyword evidence="4 11" id="KW-0808">Transferase</keyword>
<dbReference type="AlphaFoldDB" id="A0A8N4I8I6"/>
<evidence type="ECO:0000313" key="12">
    <source>
        <dbReference type="Proteomes" id="UP000504607"/>
    </source>
</evidence>
<keyword evidence="9 11" id="KW-0472">Membrane</keyword>
<evidence type="ECO:0000256" key="6">
    <source>
        <dbReference type="ARBA" id="ARBA00022824"/>
    </source>
</evidence>
<dbReference type="GO" id="GO:0005789">
    <property type="term" value="C:endoplasmic reticulum membrane"/>
    <property type="evidence" value="ECO:0007669"/>
    <property type="project" value="UniProtKB-SubCell"/>
</dbReference>
<feature type="transmembrane region" description="Helical" evidence="11">
    <location>
        <begin position="27"/>
        <end position="47"/>
    </location>
</feature>
<organism evidence="12 13">
    <name type="scientific">Elaeis guineensis var. tenera</name>
    <name type="common">Oil palm</name>
    <dbReference type="NCBI Taxonomy" id="51953"/>
    <lineage>
        <taxon>Eukaryota</taxon>
        <taxon>Viridiplantae</taxon>
        <taxon>Streptophyta</taxon>
        <taxon>Embryophyta</taxon>
        <taxon>Tracheophyta</taxon>
        <taxon>Spermatophyta</taxon>
        <taxon>Magnoliopsida</taxon>
        <taxon>Liliopsida</taxon>
        <taxon>Arecaceae</taxon>
        <taxon>Arecoideae</taxon>
        <taxon>Cocoseae</taxon>
        <taxon>Elaeidinae</taxon>
        <taxon>Elaeis</taxon>
    </lineage>
</organism>
<dbReference type="GO" id="GO:0019432">
    <property type="term" value="P:triglyceride biosynthetic process"/>
    <property type="evidence" value="ECO:0007669"/>
    <property type="project" value="TreeGrafter"/>
</dbReference>
<keyword evidence="12" id="KW-1185">Reference proteome</keyword>
<reference evidence="13" key="1">
    <citation type="submission" date="2025-08" db="UniProtKB">
        <authorList>
            <consortium name="RefSeq"/>
        </authorList>
    </citation>
    <scope>IDENTIFICATION</scope>
</reference>